<dbReference type="Proteomes" id="UP000017836">
    <property type="component" value="Unassembled WGS sequence"/>
</dbReference>
<organism evidence="1 2">
    <name type="scientific">Amborella trichopoda</name>
    <dbReference type="NCBI Taxonomy" id="13333"/>
    <lineage>
        <taxon>Eukaryota</taxon>
        <taxon>Viridiplantae</taxon>
        <taxon>Streptophyta</taxon>
        <taxon>Embryophyta</taxon>
        <taxon>Tracheophyta</taxon>
        <taxon>Spermatophyta</taxon>
        <taxon>Magnoliopsida</taxon>
        <taxon>Amborellales</taxon>
        <taxon>Amborellaceae</taxon>
        <taxon>Amborella</taxon>
    </lineage>
</organism>
<dbReference type="Gramene" id="ERN02316">
    <property type="protein sequence ID" value="ERN02316"/>
    <property type="gene ID" value="AMTR_s00084p00170600"/>
</dbReference>
<protein>
    <submittedName>
        <fullName evidence="1">Uncharacterized protein</fullName>
    </submittedName>
</protein>
<keyword evidence="2" id="KW-1185">Reference proteome</keyword>
<accession>W1P410</accession>
<dbReference type="AlphaFoldDB" id="W1P410"/>
<dbReference type="HOGENOM" id="CLU_2187494_0_0_1"/>
<name>W1P410_AMBTC</name>
<evidence type="ECO:0000313" key="1">
    <source>
        <dbReference type="EMBL" id="ERN02316.1"/>
    </source>
</evidence>
<gene>
    <name evidence="1" type="ORF">AMTR_s00084p00170600</name>
</gene>
<sequence length="109" mass="12349">MHQKGEEEGAARLFSCKGLSVAIAGREIRRFWCFPSGRQGFRSEGRRFAVTSYQGFRNSGSHRGFAAVFWWVSLVKSNDGREVLSDREFVRLSSVEATIHWCEGDRCVG</sequence>
<reference evidence="2" key="1">
    <citation type="journal article" date="2013" name="Science">
        <title>The Amborella genome and the evolution of flowering plants.</title>
        <authorList>
            <consortium name="Amborella Genome Project"/>
        </authorList>
    </citation>
    <scope>NUCLEOTIDE SEQUENCE [LARGE SCALE GENOMIC DNA]</scope>
</reference>
<proteinExistence type="predicted"/>
<dbReference type="EMBL" id="KI394648">
    <property type="protein sequence ID" value="ERN02316.1"/>
    <property type="molecule type" value="Genomic_DNA"/>
</dbReference>
<evidence type="ECO:0000313" key="2">
    <source>
        <dbReference type="Proteomes" id="UP000017836"/>
    </source>
</evidence>